<feature type="transmembrane region" description="Helical" evidence="2">
    <location>
        <begin position="61"/>
        <end position="84"/>
    </location>
</feature>
<evidence type="ECO:0000256" key="1">
    <source>
        <dbReference type="SAM" id="MobiDB-lite"/>
    </source>
</evidence>
<feature type="transmembrane region" description="Helical" evidence="2">
    <location>
        <begin position="137"/>
        <end position="157"/>
    </location>
</feature>
<organism evidence="3 4">
    <name type="scientific">Thermanaerothrix solaris</name>
    <dbReference type="NCBI Taxonomy" id="3058434"/>
    <lineage>
        <taxon>Bacteria</taxon>
        <taxon>Bacillati</taxon>
        <taxon>Chloroflexota</taxon>
        <taxon>Anaerolineae</taxon>
        <taxon>Anaerolineales</taxon>
        <taxon>Anaerolineaceae</taxon>
        <taxon>Thermanaerothrix</taxon>
    </lineage>
</organism>
<proteinExistence type="predicted"/>
<evidence type="ECO:0000313" key="3">
    <source>
        <dbReference type="EMBL" id="MDT8897864.1"/>
    </source>
</evidence>
<evidence type="ECO:0000313" key="4">
    <source>
        <dbReference type="Proteomes" id="UP001254165"/>
    </source>
</evidence>
<protein>
    <submittedName>
        <fullName evidence="3">Uncharacterized protein</fullName>
    </submittedName>
</protein>
<feature type="compositionally biased region" description="Basic and acidic residues" evidence="1">
    <location>
        <begin position="235"/>
        <end position="245"/>
    </location>
</feature>
<accession>A0ABU3NM12</accession>
<feature type="compositionally biased region" description="Polar residues" evidence="1">
    <location>
        <begin position="207"/>
        <end position="219"/>
    </location>
</feature>
<feature type="region of interest" description="Disordered" evidence="1">
    <location>
        <begin position="180"/>
        <end position="245"/>
    </location>
</feature>
<dbReference type="EMBL" id="JAUHMF010000001">
    <property type="protein sequence ID" value="MDT8897864.1"/>
    <property type="molecule type" value="Genomic_DNA"/>
</dbReference>
<evidence type="ECO:0000256" key="2">
    <source>
        <dbReference type="SAM" id="Phobius"/>
    </source>
</evidence>
<reference evidence="3 4" key="1">
    <citation type="submission" date="2023-07" db="EMBL/GenBank/DDBJ databases">
        <title>Novel species of Thermanaerothrix with wide hydrolytic capabilities.</title>
        <authorList>
            <person name="Zayulina K.S."/>
            <person name="Podosokorskaya O.A."/>
            <person name="Elcheninov A.G."/>
        </authorList>
    </citation>
    <scope>NUCLEOTIDE SEQUENCE [LARGE SCALE GENOMIC DNA]</scope>
    <source>
        <strain evidence="3 4">4228-RoL</strain>
    </source>
</reference>
<feature type="compositionally biased region" description="Polar residues" evidence="1">
    <location>
        <begin position="187"/>
        <end position="196"/>
    </location>
</feature>
<keyword evidence="2" id="KW-0472">Membrane</keyword>
<dbReference type="Proteomes" id="UP001254165">
    <property type="component" value="Unassembled WGS sequence"/>
</dbReference>
<name>A0ABU3NM12_9CHLR</name>
<feature type="transmembrane region" description="Helical" evidence="2">
    <location>
        <begin position="96"/>
        <end position="117"/>
    </location>
</feature>
<keyword evidence="2" id="KW-1133">Transmembrane helix</keyword>
<keyword evidence="4" id="KW-1185">Reference proteome</keyword>
<sequence length="245" mass="27013">MDTQSLSPSRWFSNLLARLRLRPGFVFGIIILTALLAFEIFNYSTTDYALRDLLGGLSFAGIQWSTILALAFCGIDFAGIARLFTPEQGAYEPKEVWYLFGAWLLAATFNALLTWWGVSMAIVSHTPASTSVIDRDVLITVVPIFVAIMVWVIRILIIGTLSVAGERLFSTGDQPMLRTPLRRSRPVASTNPTVAPSSFAPRPTPAANLTSRPTPTINPSRPEPTYHSLNARPARNSEDHPRTLL</sequence>
<keyword evidence="2" id="KW-0812">Transmembrane</keyword>
<comment type="caution">
    <text evidence="3">The sequence shown here is derived from an EMBL/GenBank/DDBJ whole genome shotgun (WGS) entry which is preliminary data.</text>
</comment>
<gene>
    <name evidence="3" type="ORF">QYE77_06250</name>
</gene>
<feature type="transmembrane region" description="Helical" evidence="2">
    <location>
        <begin position="21"/>
        <end position="41"/>
    </location>
</feature>
<dbReference type="RefSeq" id="WP_315624516.1">
    <property type="nucleotide sequence ID" value="NZ_JAUHMF010000001.1"/>
</dbReference>